<dbReference type="InterPro" id="IPR013083">
    <property type="entry name" value="Znf_RING/FYVE/PHD"/>
</dbReference>
<evidence type="ECO:0000256" key="10">
    <source>
        <dbReference type="PROSITE-ProRule" id="PRU00091"/>
    </source>
</evidence>
<dbReference type="AlphaFoldDB" id="A0A6G1ALA8"/>
<dbReference type="PROSITE" id="PS50010">
    <property type="entry name" value="DH_2"/>
    <property type="match status" value="1"/>
</dbReference>
<evidence type="ECO:0000256" key="5">
    <source>
        <dbReference type="ARBA" id="ARBA00022723"/>
    </source>
</evidence>
<dbReference type="Gene3D" id="3.30.40.10">
    <property type="entry name" value="Zinc/RING finger domain, C3HC4 (zinc finger)"/>
    <property type="match status" value="1"/>
</dbReference>
<feature type="compositionally biased region" description="Polar residues" evidence="11">
    <location>
        <begin position="508"/>
        <end position="519"/>
    </location>
</feature>
<dbReference type="InterPro" id="IPR011993">
    <property type="entry name" value="PH-like_dom_sf"/>
</dbReference>
<evidence type="ECO:0000313" key="16">
    <source>
        <dbReference type="Proteomes" id="UP000475037"/>
    </source>
</evidence>
<evidence type="ECO:0000259" key="13">
    <source>
        <dbReference type="PROSITE" id="PS50010"/>
    </source>
</evidence>
<dbReference type="InterPro" id="IPR051092">
    <property type="entry name" value="FYVE_RhoGEF_PH"/>
</dbReference>
<comment type="caution">
    <text evidence="15">The sequence shown here is derived from an EMBL/GenBank/DDBJ whole genome shotgun (WGS) entry which is preliminary data.</text>
</comment>
<feature type="domain" description="DH" evidence="13">
    <location>
        <begin position="167"/>
        <end position="351"/>
    </location>
</feature>
<feature type="compositionally biased region" description="Acidic residues" evidence="11">
    <location>
        <begin position="133"/>
        <end position="145"/>
    </location>
</feature>
<dbReference type="Proteomes" id="UP000475037">
    <property type="component" value="Unassembled WGS sequence"/>
</dbReference>
<keyword evidence="5" id="KW-0479">Metal-binding</keyword>
<evidence type="ECO:0000313" key="15">
    <source>
        <dbReference type="EMBL" id="KAF0876364.1"/>
    </source>
</evidence>
<dbReference type="InterPro" id="IPR035941">
    <property type="entry name" value="FGD1-4_PH2"/>
</dbReference>
<keyword evidence="9" id="KW-0206">Cytoskeleton</keyword>
<accession>A0A6G1ALA8</accession>
<dbReference type="InterPro" id="IPR000306">
    <property type="entry name" value="Znf_FYVE"/>
</dbReference>
<dbReference type="SUPFAM" id="SSF57903">
    <property type="entry name" value="FYVE/PHD zinc finger"/>
    <property type="match status" value="1"/>
</dbReference>
<dbReference type="PANTHER" id="PTHR12673">
    <property type="entry name" value="FACIOGENITAL DYSPLASIA PROTEIN"/>
    <property type="match status" value="1"/>
</dbReference>
<evidence type="ECO:0000256" key="2">
    <source>
        <dbReference type="ARBA" id="ARBA00022490"/>
    </source>
</evidence>
<dbReference type="CDD" id="cd13236">
    <property type="entry name" value="PH2_FGD1-4"/>
    <property type="match status" value="1"/>
</dbReference>
<dbReference type="CDD" id="cd13387">
    <property type="entry name" value="PH1_FGD3"/>
    <property type="match status" value="1"/>
</dbReference>
<dbReference type="GO" id="GO:0005737">
    <property type="term" value="C:cytoplasm"/>
    <property type="evidence" value="ECO:0007669"/>
    <property type="project" value="TreeGrafter"/>
</dbReference>
<dbReference type="InterPro" id="IPR011011">
    <property type="entry name" value="Znf_FYVE_PHD"/>
</dbReference>
<dbReference type="SUPFAM" id="SSF48065">
    <property type="entry name" value="DBL homology domain (DH-domain)"/>
    <property type="match status" value="1"/>
</dbReference>
<comment type="subcellular location">
    <subcellularLocation>
        <location evidence="1">Cytoplasm</location>
        <location evidence="1">Cytoskeleton</location>
    </subcellularLocation>
</comment>
<dbReference type="GO" id="GO:0005856">
    <property type="term" value="C:cytoskeleton"/>
    <property type="evidence" value="ECO:0007669"/>
    <property type="project" value="UniProtKB-SubCell"/>
</dbReference>
<evidence type="ECO:0000256" key="11">
    <source>
        <dbReference type="SAM" id="MobiDB-lite"/>
    </source>
</evidence>
<dbReference type="CDD" id="cd15740">
    <property type="entry name" value="FYVE_FGD3"/>
    <property type="match status" value="1"/>
</dbReference>
<dbReference type="GO" id="GO:0005085">
    <property type="term" value="F:guanyl-nucleotide exchange factor activity"/>
    <property type="evidence" value="ECO:0007669"/>
    <property type="project" value="UniProtKB-KW"/>
</dbReference>
<dbReference type="FunFam" id="1.20.900.10:FF:000013">
    <property type="entry name" value="FYVE, RhoGEF and PH domain-containing protein 4"/>
    <property type="match status" value="1"/>
</dbReference>
<dbReference type="PROSITE" id="PS50003">
    <property type="entry name" value="PH_DOMAIN"/>
    <property type="match status" value="2"/>
</dbReference>
<evidence type="ECO:0000259" key="12">
    <source>
        <dbReference type="PROSITE" id="PS50003"/>
    </source>
</evidence>
<reference evidence="15 16" key="1">
    <citation type="submission" date="2019-11" db="EMBL/GenBank/DDBJ databases">
        <authorList>
            <person name="Yang C."/>
            <person name="Li F."/>
        </authorList>
    </citation>
    <scope>NUCLEOTIDE SEQUENCE [LARGE SCALE GENOMIC DNA]</scope>
    <source>
        <strain evidence="15">KB4526</strain>
        <tissue evidence="15">Muscle</tissue>
    </source>
</reference>
<dbReference type="GO" id="GO:0007010">
    <property type="term" value="P:cytoskeleton organization"/>
    <property type="evidence" value="ECO:0007669"/>
    <property type="project" value="TreeGrafter"/>
</dbReference>
<gene>
    <name evidence="15" type="primary">Fgd3</name>
    <name evidence="15" type="ORF">FOF47_R12039</name>
</gene>
<dbReference type="InterPro" id="IPR000219">
    <property type="entry name" value="DH_dom"/>
</dbReference>
<organism evidence="15 16">
    <name type="scientific">Crocuta crocuta</name>
    <name type="common">Spotted hyena</name>
    <dbReference type="NCBI Taxonomy" id="9678"/>
    <lineage>
        <taxon>Eukaryota</taxon>
        <taxon>Metazoa</taxon>
        <taxon>Chordata</taxon>
        <taxon>Craniata</taxon>
        <taxon>Vertebrata</taxon>
        <taxon>Euteleostomi</taxon>
        <taxon>Mammalia</taxon>
        <taxon>Eutheria</taxon>
        <taxon>Laurasiatheria</taxon>
        <taxon>Carnivora</taxon>
        <taxon>Feliformia</taxon>
        <taxon>Hyaenidae</taxon>
        <taxon>Crocuta</taxon>
    </lineage>
</organism>
<dbReference type="InterPro" id="IPR001849">
    <property type="entry name" value="PH_domain"/>
</dbReference>
<dbReference type="SMART" id="SM00233">
    <property type="entry name" value="PH"/>
    <property type="match status" value="2"/>
</dbReference>
<evidence type="ECO:0000259" key="14">
    <source>
        <dbReference type="PROSITE" id="PS50178"/>
    </source>
</evidence>
<dbReference type="EMBL" id="VOAJ01004999">
    <property type="protein sequence ID" value="KAF0876364.1"/>
    <property type="molecule type" value="Genomic_DNA"/>
</dbReference>
<dbReference type="GO" id="GO:0008270">
    <property type="term" value="F:zinc ion binding"/>
    <property type="evidence" value="ECO:0007669"/>
    <property type="project" value="UniProtKB-KW"/>
</dbReference>
<evidence type="ECO:0000256" key="9">
    <source>
        <dbReference type="ARBA" id="ARBA00023212"/>
    </source>
</evidence>
<feature type="domain" description="PH" evidence="12">
    <location>
        <begin position="617"/>
        <end position="718"/>
    </location>
</feature>
<feature type="non-terminal residue" evidence="15">
    <location>
        <position position="1"/>
    </location>
</feature>
<feature type="region of interest" description="Disordered" evidence="11">
    <location>
        <begin position="491"/>
        <end position="548"/>
    </location>
</feature>
<keyword evidence="7 10" id="KW-0863">Zinc-finger</keyword>
<dbReference type="Gene3D" id="2.30.29.30">
    <property type="entry name" value="Pleckstrin-homology domain (PH domain)/Phosphotyrosine-binding domain (PTB)"/>
    <property type="match status" value="2"/>
</dbReference>
<keyword evidence="8" id="KW-0862">Zinc</keyword>
<dbReference type="Pfam" id="PF00169">
    <property type="entry name" value="PH"/>
    <property type="match status" value="2"/>
</dbReference>
<protein>
    <submittedName>
        <fullName evidence="15">FGD3 protein</fullName>
    </submittedName>
</protein>
<dbReference type="Gene3D" id="1.20.900.10">
    <property type="entry name" value="Dbl homology (DH) domain"/>
    <property type="match status" value="1"/>
</dbReference>
<dbReference type="SUPFAM" id="SSF50729">
    <property type="entry name" value="PH domain-like"/>
    <property type="match status" value="2"/>
</dbReference>
<proteinExistence type="predicted"/>
<evidence type="ECO:0000256" key="8">
    <source>
        <dbReference type="ARBA" id="ARBA00022833"/>
    </source>
</evidence>
<dbReference type="PANTHER" id="PTHR12673:SF14">
    <property type="entry name" value="FYVE, RHOGEF AND PH DOMAIN-CONTAINING PROTEIN 3"/>
    <property type="match status" value="1"/>
</dbReference>
<dbReference type="InterPro" id="IPR017455">
    <property type="entry name" value="Znf_FYVE-rel"/>
</dbReference>
<dbReference type="SMART" id="SM00064">
    <property type="entry name" value="FYVE"/>
    <property type="match status" value="1"/>
</dbReference>
<evidence type="ECO:0000256" key="1">
    <source>
        <dbReference type="ARBA" id="ARBA00004245"/>
    </source>
</evidence>
<keyword evidence="6" id="KW-0677">Repeat</keyword>
<evidence type="ECO:0000256" key="3">
    <source>
        <dbReference type="ARBA" id="ARBA00022553"/>
    </source>
</evidence>
<dbReference type="PROSITE" id="PS50178">
    <property type="entry name" value="ZF_FYVE"/>
    <property type="match status" value="1"/>
</dbReference>
<evidence type="ECO:0000256" key="6">
    <source>
        <dbReference type="ARBA" id="ARBA00022737"/>
    </source>
</evidence>
<feature type="compositionally biased region" description="Low complexity" evidence="11">
    <location>
        <begin position="57"/>
        <end position="80"/>
    </location>
</feature>
<sequence>MESGERPSTAPAPGAALEEPSVGPDSSSPELPRADPGKFQALPLGPGGPCKDPDPGSPGSPTAGDGPPDAGPAGEPSGGAKIPNRDSGIDSPSCSVAGEHFPCEEGGEASPVPTVPGLHPQVAPEGRALREEADSDDVGEGSGEEPDPKNGPPRARVDTAKRSEPQKLLHIAQELLHTEETYVRRLHLLDQVFCTQLVEAGIPPEVTTGIFSNISSIYRFHGQFLLPELQTRITEEWDTTPRLGDILQKLAPFLKMYGEYVKNFDRAVELVSTWTQRSPLFKEVVQGIQKQEVCGNLTLQHHMLEPVQRVPRYELLLKDYLKRLPGDAPDRKDAERSLELISTAANHSNAAIRKMEKMHKLLEVYERLGGEEDIVNPANELIKEGHILKLSAKNGTAQDRQLFLFNSMILYCVPKLRLMGQKFSVREKMDISDLQVQDTIKPNAPHTFVITGRKRSLELQTRTEEEKKEWIQVIEATIERHRQNSQTFKAFGGSFSQDEDPSPAPESPVSTRAWRQTGTLRGWASGRDGAGAGRWRGSAKTRRDKDKQGCRSCGETFNSITKRKHRCKLCGAVICGKCSEFKAENGRQSRVCRECFLTQQGAPETPSPEPLAVDARPSLLCGHLRVSDSGAAWSEVWATIPASEPLELVLYLQGGSQASRLPRSIPLSGCKVSVPDPTERPDTGHVWRLHQAQQTLYLSAPSAELQQRWLEALSAAAHGDPALAFPGAP</sequence>
<feature type="domain" description="PH" evidence="12">
    <location>
        <begin position="380"/>
        <end position="479"/>
    </location>
</feature>
<keyword evidence="3" id="KW-0597">Phosphoprotein</keyword>
<name>A0A6G1ALA8_CROCR</name>
<dbReference type="Pfam" id="PF01363">
    <property type="entry name" value="FYVE"/>
    <property type="match status" value="1"/>
</dbReference>
<keyword evidence="16" id="KW-1185">Reference proteome</keyword>
<evidence type="ECO:0000256" key="4">
    <source>
        <dbReference type="ARBA" id="ARBA00022658"/>
    </source>
</evidence>
<feature type="compositionally biased region" description="Basic and acidic residues" evidence="11">
    <location>
        <begin position="155"/>
        <end position="164"/>
    </location>
</feature>
<dbReference type="CDD" id="cd00160">
    <property type="entry name" value="RhoGEF"/>
    <property type="match status" value="1"/>
</dbReference>
<feature type="region of interest" description="Disordered" evidence="11">
    <location>
        <begin position="1"/>
        <end position="164"/>
    </location>
</feature>
<evidence type="ECO:0000256" key="7">
    <source>
        <dbReference type="ARBA" id="ARBA00022771"/>
    </source>
</evidence>
<keyword evidence="2" id="KW-0963">Cytoplasm</keyword>
<dbReference type="GO" id="GO:0046847">
    <property type="term" value="P:filopodium assembly"/>
    <property type="evidence" value="ECO:0007669"/>
    <property type="project" value="TreeGrafter"/>
</dbReference>
<keyword evidence="4" id="KW-0344">Guanine-nucleotide releasing factor</keyword>
<feature type="non-terminal residue" evidence="15">
    <location>
        <position position="729"/>
    </location>
</feature>
<dbReference type="SMART" id="SM00325">
    <property type="entry name" value="RhoGEF"/>
    <property type="match status" value="1"/>
</dbReference>
<dbReference type="Pfam" id="PF00621">
    <property type="entry name" value="RhoGEF"/>
    <property type="match status" value="1"/>
</dbReference>
<dbReference type="InterPro" id="IPR035899">
    <property type="entry name" value="DBL_dom_sf"/>
</dbReference>
<feature type="domain" description="FYVE-type" evidence="14">
    <location>
        <begin position="544"/>
        <end position="600"/>
    </location>
</feature>